<evidence type="ECO:0000313" key="1">
    <source>
        <dbReference type="EMBL" id="STZ82965.1"/>
    </source>
</evidence>
<evidence type="ECO:0000313" key="3">
    <source>
        <dbReference type="Proteomes" id="UP000254618"/>
    </source>
</evidence>
<dbReference type="EMBL" id="UGQF01000003">
    <property type="protein sequence ID" value="STZ82965.1"/>
    <property type="molecule type" value="Genomic_DNA"/>
</dbReference>
<dbReference type="AlphaFoldDB" id="A0A378UR94"/>
<reference evidence="1 3" key="1">
    <citation type="submission" date="2018-06" db="EMBL/GenBank/DDBJ databases">
        <authorList>
            <consortium name="Pathogen Informatics"/>
            <person name="Doyle S."/>
        </authorList>
    </citation>
    <scope>NUCLEOTIDE SEQUENCE [LARGE SCALE GENOMIC DNA]</scope>
    <source>
        <strain evidence="1 3">NCTC11012</strain>
    </source>
</reference>
<evidence type="ECO:0000313" key="2">
    <source>
        <dbReference type="EMBL" id="STZ82977.1"/>
    </source>
</evidence>
<protein>
    <submittedName>
        <fullName evidence="1">Uncharacterized protein</fullName>
    </submittedName>
</protein>
<organism evidence="1 3">
    <name type="scientific">Moraxella equi</name>
    <dbReference type="NCBI Taxonomy" id="60442"/>
    <lineage>
        <taxon>Bacteria</taxon>
        <taxon>Pseudomonadati</taxon>
        <taxon>Pseudomonadota</taxon>
        <taxon>Gammaproteobacteria</taxon>
        <taxon>Moraxellales</taxon>
        <taxon>Moraxellaceae</taxon>
        <taxon>Moraxella</taxon>
    </lineage>
</organism>
<proteinExistence type="predicted"/>
<dbReference type="EMBL" id="UGQF01000004">
    <property type="protein sequence ID" value="STZ82977.1"/>
    <property type="molecule type" value="Genomic_DNA"/>
</dbReference>
<sequence length="84" mass="9679">MGGFYKMRFKGSSVRFKVGLVGGVLPSTTQTKNALKWAFLRVFEKFKNFRIFDGLNLGLWKREPVPKFVLVFLQRCSKQGKAVF</sequence>
<dbReference type="Proteomes" id="UP000254618">
    <property type="component" value="Unassembled WGS sequence"/>
</dbReference>
<name>A0A378UR94_9GAMM</name>
<accession>A0A378UR94</accession>
<gene>
    <name evidence="1" type="ORF">NCTC11012_03077</name>
    <name evidence="2" type="ORF">NCTC11012_03089</name>
</gene>